<keyword evidence="1" id="KW-0812">Transmembrane</keyword>
<accession>A0A932CR30</accession>
<evidence type="ECO:0000259" key="2">
    <source>
        <dbReference type="Pfam" id="PF04366"/>
    </source>
</evidence>
<evidence type="ECO:0000256" key="1">
    <source>
        <dbReference type="SAM" id="Phobius"/>
    </source>
</evidence>
<keyword evidence="1" id="KW-0472">Membrane</keyword>
<comment type="caution">
    <text evidence="3">The sequence shown here is derived from an EMBL/GenBank/DDBJ whole genome shotgun (WGS) entry which is preliminary data.</text>
</comment>
<dbReference type="EMBL" id="JACPRF010000281">
    <property type="protein sequence ID" value="MBI2877072.1"/>
    <property type="molecule type" value="Genomic_DNA"/>
</dbReference>
<dbReference type="InterPro" id="IPR051702">
    <property type="entry name" value="SH3_domain_YSC84-like"/>
</dbReference>
<feature type="transmembrane region" description="Helical" evidence="1">
    <location>
        <begin position="28"/>
        <end position="46"/>
    </location>
</feature>
<reference evidence="3" key="1">
    <citation type="submission" date="2020-07" db="EMBL/GenBank/DDBJ databases">
        <title>Huge and variable diversity of episymbiotic CPR bacteria and DPANN archaea in groundwater ecosystems.</title>
        <authorList>
            <person name="He C.Y."/>
            <person name="Keren R."/>
            <person name="Whittaker M."/>
            <person name="Farag I.F."/>
            <person name="Doudna J."/>
            <person name="Cate J.H.D."/>
            <person name="Banfield J.F."/>
        </authorList>
    </citation>
    <scope>NUCLEOTIDE SEQUENCE</scope>
    <source>
        <strain evidence="3">NC_groundwater_672_Ag_B-0.1um_62_36</strain>
    </source>
</reference>
<organism evidence="3 4">
    <name type="scientific">Tectimicrobiota bacterium</name>
    <dbReference type="NCBI Taxonomy" id="2528274"/>
    <lineage>
        <taxon>Bacteria</taxon>
        <taxon>Pseudomonadati</taxon>
        <taxon>Nitrospinota/Tectimicrobiota group</taxon>
        <taxon>Candidatus Tectimicrobiota</taxon>
    </lineage>
</organism>
<sequence>MQACHLNDNCIANSLYKEGHKVLGRKKFITVILAIVAAYLFQASLFCSNVYAAGIQKDVDQAVTILKRFQDISEQSIPSAVLKNAKGLAILTVMKAGFIFSGRGGKGIVVARTKTGWSGPSAIGTGGAGFGFQAGVQISEFVIVLNTDEAVVAFSKGGNVSLGADLSVAAGPVGRNIETGVVPLAAIYTYSRSQGLFAGISLEGTVIATRDGANAEYYGQQVKASEILAGNVTPPEGARNLLEVLSKH</sequence>
<gene>
    <name evidence="3" type="ORF">HYY20_09345</name>
</gene>
<dbReference type="PANTHER" id="PTHR15629:SF2">
    <property type="entry name" value="SH3 DOMAIN-CONTAINING YSC84-LIKE PROTEIN 1"/>
    <property type="match status" value="1"/>
</dbReference>
<dbReference type="InterPro" id="IPR007461">
    <property type="entry name" value="Ysc84_actin-binding"/>
</dbReference>
<dbReference type="PANTHER" id="PTHR15629">
    <property type="entry name" value="SH3YL1 PROTEIN"/>
    <property type="match status" value="1"/>
</dbReference>
<evidence type="ECO:0000313" key="4">
    <source>
        <dbReference type="Proteomes" id="UP000769766"/>
    </source>
</evidence>
<dbReference type="AlphaFoldDB" id="A0A932CR30"/>
<protein>
    <recommendedName>
        <fullName evidence="2">Ysc84 actin-binding domain-containing protein</fullName>
    </recommendedName>
</protein>
<dbReference type="Proteomes" id="UP000769766">
    <property type="component" value="Unassembled WGS sequence"/>
</dbReference>
<dbReference type="GO" id="GO:0035091">
    <property type="term" value="F:phosphatidylinositol binding"/>
    <property type="evidence" value="ECO:0007669"/>
    <property type="project" value="TreeGrafter"/>
</dbReference>
<feature type="domain" description="Ysc84 actin-binding" evidence="2">
    <location>
        <begin position="127"/>
        <end position="247"/>
    </location>
</feature>
<dbReference type="Pfam" id="PF04366">
    <property type="entry name" value="Ysc84"/>
    <property type="match status" value="1"/>
</dbReference>
<evidence type="ECO:0000313" key="3">
    <source>
        <dbReference type="EMBL" id="MBI2877072.1"/>
    </source>
</evidence>
<name>A0A932CR30_UNCTE</name>
<proteinExistence type="predicted"/>
<keyword evidence="1" id="KW-1133">Transmembrane helix</keyword>